<dbReference type="Gene3D" id="3.40.50.300">
    <property type="entry name" value="P-loop containing nucleotide triphosphate hydrolases"/>
    <property type="match status" value="1"/>
</dbReference>
<protein>
    <submittedName>
        <fullName evidence="2">DNA repair protein xrcc3</fullName>
    </submittedName>
</protein>
<evidence type="ECO:0000313" key="2">
    <source>
        <dbReference type="EMBL" id="KAF6002836.1"/>
    </source>
</evidence>
<comment type="caution">
    <text evidence="2">The sequence shown here is derived from an EMBL/GenBank/DDBJ whole genome shotgun (WGS) entry which is preliminary data.</text>
</comment>
<dbReference type="InterPro" id="IPR003593">
    <property type="entry name" value="AAA+_ATPase"/>
</dbReference>
<dbReference type="SUPFAM" id="SSF52540">
    <property type="entry name" value="P-loop containing nucleoside triphosphate hydrolases"/>
    <property type="match status" value="1"/>
</dbReference>
<dbReference type="GO" id="GO:0033065">
    <property type="term" value="C:Rad51C-XRCC3 complex"/>
    <property type="evidence" value="ECO:0007669"/>
    <property type="project" value="TreeGrafter"/>
</dbReference>
<evidence type="ECO:0000259" key="1">
    <source>
        <dbReference type="PROSITE" id="PS50162"/>
    </source>
</evidence>
<dbReference type="InterPro" id="IPR027417">
    <property type="entry name" value="P-loop_NTPase"/>
</dbReference>
<dbReference type="OrthoDB" id="1861185at2759"/>
<evidence type="ECO:0000313" key="3">
    <source>
        <dbReference type="Proteomes" id="UP000530660"/>
    </source>
</evidence>
<dbReference type="GO" id="GO:0005657">
    <property type="term" value="C:replication fork"/>
    <property type="evidence" value="ECO:0007669"/>
    <property type="project" value="TreeGrafter"/>
</dbReference>
<dbReference type="AlphaFoldDB" id="A0A7J7II98"/>
<dbReference type="SMART" id="SM00382">
    <property type="entry name" value="AAA"/>
    <property type="match status" value="1"/>
</dbReference>
<dbReference type="GO" id="GO:0045003">
    <property type="term" value="P:double-strand break repair via synthesis-dependent strand annealing"/>
    <property type="evidence" value="ECO:0007669"/>
    <property type="project" value="TreeGrafter"/>
</dbReference>
<dbReference type="GO" id="GO:0140664">
    <property type="term" value="F:ATP-dependent DNA damage sensor activity"/>
    <property type="evidence" value="ECO:0007669"/>
    <property type="project" value="InterPro"/>
</dbReference>
<dbReference type="PANTHER" id="PTHR46487">
    <property type="entry name" value="DNA REPAIR PROTEIN XRCC3"/>
    <property type="match status" value="1"/>
</dbReference>
<gene>
    <name evidence="2" type="primary">XRCC3</name>
    <name evidence="2" type="ORF">F1559_004267</name>
</gene>
<dbReference type="PANTHER" id="PTHR46487:SF1">
    <property type="entry name" value="DNA REPAIR PROTEIN XRCC3"/>
    <property type="match status" value="1"/>
</dbReference>
<keyword evidence="3" id="KW-1185">Reference proteome</keyword>
<dbReference type="InterPro" id="IPR020588">
    <property type="entry name" value="RecA_ATP-bd"/>
</dbReference>
<accession>A0A7J7II98</accession>
<sequence length="402" mass="44489">MATEDSNTLSTWTGGTCSDTEPSLLSKELVESFPLALANRLVCSAPPSTERSLQRLVTRARERAVPRAAPGENEAKLDEVYAFDWQALLDLEAWRSTHAELGLRESFLCACARLAQETFNSTGDPLNESKEYLAGTRLCWPLVSGPCFLSFGCSLLDEIIRVRFGAITEIYGEAGSGKTQLLLQLAARNPVKTLYLYSESGRFPSERLAEIATAKERLSSPDDTLDRILVERRRSALGSPAALLRFARGPLRKLLEQQPEPQLLIIDSIAAVVRHAYDHQQRSALTKRARWMFRFVSTLRQLMRDHRLAVLVSNQVSQRMDGELIPALGLAWSQCINTRIRLERGASVAALMHPVAESSSCHVVRCAKVCFGDWGPEPGSIVSFQIDQTGARGIQVSYSNPS</sequence>
<dbReference type="GO" id="GO:0071140">
    <property type="term" value="P:resolution of mitotic recombination intermediates"/>
    <property type="evidence" value="ECO:0007669"/>
    <property type="project" value="TreeGrafter"/>
</dbReference>
<reference evidence="2 3" key="1">
    <citation type="journal article" date="2020" name="J. Phycol.">
        <title>Comparative genome analysis reveals Cyanidiococcus gen. nov., a new extremophilic red algal genus sister to Cyanidioschyzon (Cyanidioschyzonaceae, Rhodophyta).</title>
        <authorList>
            <person name="Liu S.-L."/>
            <person name="Chiang Y.-R."/>
            <person name="Yoon H.S."/>
            <person name="Fu H.-Y."/>
        </authorList>
    </citation>
    <scope>NUCLEOTIDE SEQUENCE [LARGE SCALE GENOMIC DNA]</scope>
    <source>
        <strain evidence="2 3">THAL066</strain>
    </source>
</reference>
<dbReference type="EMBL" id="VWRR01000009">
    <property type="protein sequence ID" value="KAF6002836.1"/>
    <property type="molecule type" value="Genomic_DNA"/>
</dbReference>
<dbReference type="GO" id="GO:0005524">
    <property type="term" value="F:ATP binding"/>
    <property type="evidence" value="ECO:0007669"/>
    <property type="project" value="InterPro"/>
</dbReference>
<dbReference type="Pfam" id="PF08423">
    <property type="entry name" value="Rad51"/>
    <property type="match status" value="1"/>
</dbReference>
<dbReference type="GO" id="GO:0000722">
    <property type="term" value="P:telomere maintenance via recombination"/>
    <property type="evidence" value="ECO:0007669"/>
    <property type="project" value="TreeGrafter"/>
</dbReference>
<proteinExistence type="predicted"/>
<organism evidence="2 3">
    <name type="scientific">Cyanidiococcus yangmingshanensis</name>
    <dbReference type="NCBI Taxonomy" id="2690220"/>
    <lineage>
        <taxon>Eukaryota</taxon>
        <taxon>Rhodophyta</taxon>
        <taxon>Bangiophyceae</taxon>
        <taxon>Cyanidiales</taxon>
        <taxon>Cyanidiaceae</taxon>
        <taxon>Cyanidiococcus</taxon>
    </lineage>
</organism>
<dbReference type="GO" id="GO:0000400">
    <property type="term" value="F:four-way junction DNA binding"/>
    <property type="evidence" value="ECO:0007669"/>
    <property type="project" value="TreeGrafter"/>
</dbReference>
<name>A0A7J7II98_9RHOD</name>
<dbReference type="InterPro" id="IPR013632">
    <property type="entry name" value="Rad51_C"/>
</dbReference>
<dbReference type="PROSITE" id="PS50162">
    <property type="entry name" value="RECA_2"/>
    <property type="match status" value="1"/>
</dbReference>
<feature type="domain" description="RecA family profile 1" evidence="1">
    <location>
        <begin position="145"/>
        <end position="316"/>
    </location>
</feature>
<dbReference type="GO" id="GO:0090656">
    <property type="term" value="P:t-circle formation"/>
    <property type="evidence" value="ECO:0007669"/>
    <property type="project" value="TreeGrafter"/>
</dbReference>
<dbReference type="Proteomes" id="UP000530660">
    <property type="component" value="Unassembled WGS sequence"/>
</dbReference>